<feature type="region of interest" description="Disordered" evidence="5">
    <location>
        <begin position="90"/>
        <end position="115"/>
    </location>
</feature>
<dbReference type="EC" id="3.1.3.48" evidence="2"/>
<evidence type="ECO:0000259" key="7">
    <source>
        <dbReference type="PROSITE" id="PS50056"/>
    </source>
</evidence>
<evidence type="ECO:0000256" key="5">
    <source>
        <dbReference type="SAM" id="MobiDB-lite"/>
    </source>
</evidence>
<dbReference type="SUPFAM" id="SSF52799">
    <property type="entry name" value="(Phosphotyrosine protein) phosphatases II"/>
    <property type="match status" value="1"/>
</dbReference>
<evidence type="ECO:0000259" key="6">
    <source>
        <dbReference type="PROSITE" id="PS50054"/>
    </source>
</evidence>
<dbReference type="PANTHER" id="PTHR10159">
    <property type="entry name" value="DUAL SPECIFICITY PROTEIN PHOSPHATASE"/>
    <property type="match status" value="1"/>
</dbReference>
<reference evidence="8 9" key="1">
    <citation type="submission" date="2024-02" db="EMBL/GenBank/DDBJ databases">
        <authorList>
            <person name="Chen Y."/>
            <person name="Shah S."/>
            <person name="Dougan E. K."/>
            <person name="Thang M."/>
            <person name="Chan C."/>
        </authorList>
    </citation>
    <scope>NUCLEOTIDE SEQUENCE [LARGE SCALE GENOMIC DNA]</scope>
</reference>
<dbReference type="EMBL" id="CAXAMM010026358">
    <property type="protein sequence ID" value="CAK9058772.1"/>
    <property type="molecule type" value="Genomic_DNA"/>
</dbReference>
<keyword evidence="4" id="KW-0904">Protein phosphatase</keyword>
<dbReference type="CDD" id="cd14498">
    <property type="entry name" value="DSP"/>
    <property type="match status" value="1"/>
</dbReference>
<proteinExistence type="inferred from homology"/>
<dbReference type="InterPro" id="IPR010736">
    <property type="entry name" value="SHIPPO-rpt"/>
</dbReference>
<evidence type="ECO:0000256" key="4">
    <source>
        <dbReference type="ARBA" id="ARBA00022912"/>
    </source>
</evidence>
<dbReference type="InterPro" id="IPR020422">
    <property type="entry name" value="TYR_PHOSPHATASE_DUAL_dom"/>
</dbReference>
<name>A0ABP0N791_9DINO</name>
<comment type="caution">
    <text evidence="8">The sequence shown here is derived from an EMBL/GenBank/DDBJ whole genome shotgun (WGS) entry which is preliminary data.</text>
</comment>
<dbReference type="InterPro" id="IPR000340">
    <property type="entry name" value="Dual-sp_phosphatase_cat-dom"/>
</dbReference>
<dbReference type="Pfam" id="PF07004">
    <property type="entry name" value="SHIPPO-rpt"/>
    <property type="match status" value="2"/>
</dbReference>
<evidence type="ECO:0000313" key="8">
    <source>
        <dbReference type="EMBL" id="CAK9058772.1"/>
    </source>
</evidence>
<dbReference type="Pfam" id="PF00782">
    <property type="entry name" value="DSPc"/>
    <property type="match status" value="1"/>
</dbReference>
<organism evidence="8 9">
    <name type="scientific">Durusdinium trenchii</name>
    <dbReference type="NCBI Taxonomy" id="1381693"/>
    <lineage>
        <taxon>Eukaryota</taxon>
        <taxon>Sar</taxon>
        <taxon>Alveolata</taxon>
        <taxon>Dinophyceae</taxon>
        <taxon>Suessiales</taxon>
        <taxon>Symbiodiniaceae</taxon>
        <taxon>Durusdinium</taxon>
    </lineage>
</organism>
<dbReference type="PANTHER" id="PTHR10159:SF519">
    <property type="entry name" value="DUAL SPECIFICITY PROTEIN PHOSPHATASE MPK3"/>
    <property type="match status" value="1"/>
</dbReference>
<dbReference type="PROSITE" id="PS00383">
    <property type="entry name" value="TYR_PHOSPHATASE_1"/>
    <property type="match status" value="1"/>
</dbReference>
<accession>A0ABP0N791</accession>
<dbReference type="PROSITE" id="PS50054">
    <property type="entry name" value="TYR_PHOSPHATASE_DUAL"/>
    <property type="match status" value="1"/>
</dbReference>
<dbReference type="InterPro" id="IPR029021">
    <property type="entry name" value="Prot-tyrosine_phosphatase-like"/>
</dbReference>
<feature type="domain" description="Tyrosine specific protein phosphatases" evidence="7">
    <location>
        <begin position="329"/>
        <end position="389"/>
    </location>
</feature>
<keyword evidence="9" id="KW-1185">Reference proteome</keyword>
<dbReference type="InterPro" id="IPR000387">
    <property type="entry name" value="Tyr_Pase_dom"/>
</dbReference>
<gene>
    <name evidence="8" type="ORF">SCF082_LOCUS31258</name>
</gene>
<evidence type="ECO:0000313" key="9">
    <source>
        <dbReference type="Proteomes" id="UP001642464"/>
    </source>
</evidence>
<feature type="domain" description="Tyrosine-protein phosphatase" evidence="6">
    <location>
        <begin position="272"/>
        <end position="411"/>
    </location>
</feature>
<dbReference type="InterPro" id="IPR016130">
    <property type="entry name" value="Tyr_Pase_AS"/>
</dbReference>
<dbReference type="Proteomes" id="UP001642464">
    <property type="component" value="Unassembled WGS sequence"/>
</dbReference>
<evidence type="ECO:0000256" key="2">
    <source>
        <dbReference type="ARBA" id="ARBA00013064"/>
    </source>
</evidence>
<dbReference type="Gene3D" id="3.90.190.10">
    <property type="entry name" value="Protein tyrosine phosphatase superfamily"/>
    <property type="match status" value="1"/>
</dbReference>
<protein>
    <recommendedName>
        <fullName evidence="2">protein-tyrosine-phosphatase</fullName>
        <ecNumber evidence="2">3.1.3.48</ecNumber>
    </recommendedName>
</protein>
<evidence type="ECO:0000256" key="1">
    <source>
        <dbReference type="ARBA" id="ARBA00008601"/>
    </source>
</evidence>
<keyword evidence="3" id="KW-0378">Hydrolase</keyword>
<dbReference type="SMART" id="SM00195">
    <property type="entry name" value="DSPc"/>
    <property type="match status" value="1"/>
</dbReference>
<sequence>MAKVKMNALSTCRSAPEVSFKSRYKVKDKDEAAPGPGKYGVPSCDIKYRRTLDVSFGASTRLMNKKWSGGAPGPGAYSPFMPNQSGRTCSFGTGPRLPKAKETDGPPPGNYPLRSSLNTKAVYFAGKPEGKLGTGKSPDPGAYKLNMTQVYKTQPVPFFGSESREKALVRPSNGAPGPGHYPLMKELGGNVTTHISPCFSFQGRRKPPRSDKDSAPGRKKILICASSEIYKQILLGKFGGAYRLGAYAETSNMAGYGRLTEEQYRSLLGEPRFGTEIFPKLFLTSCYEAQDQDFLKKHGITHIVSVAEECPPCSSLHTLHLPLRDSPRTDILSHFSEVFDFIDAGRSKGAVLIHCFEGKNRSAAFTTGYLMQEETWTLETALARVKSVRSLVDMNIGFLKQLCDWERQLSLPSPSVPLDQQACDDLLEMDLITPEEIGKYSAPVAP</sequence>
<dbReference type="PROSITE" id="PS50056">
    <property type="entry name" value="TYR_PHOSPHATASE_2"/>
    <property type="match status" value="1"/>
</dbReference>
<evidence type="ECO:0000256" key="3">
    <source>
        <dbReference type="ARBA" id="ARBA00022801"/>
    </source>
</evidence>
<comment type="similarity">
    <text evidence="1">Belongs to the protein-tyrosine phosphatase family. Non-receptor class dual specificity subfamily.</text>
</comment>